<keyword evidence="2" id="KW-1185">Reference proteome</keyword>
<protein>
    <submittedName>
        <fullName evidence="1">Uncharacterized protein</fullName>
    </submittedName>
</protein>
<dbReference type="EMBL" id="BPPX01000014">
    <property type="protein sequence ID" value="GJC84322.1"/>
    <property type="molecule type" value="Genomic_DNA"/>
</dbReference>
<evidence type="ECO:0000313" key="2">
    <source>
        <dbReference type="Proteomes" id="UP001055172"/>
    </source>
</evidence>
<comment type="caution">
    <text evidence="1">The sequence shown here is derived from an EMBL/GenBank/DDBJ whole genome shotgun (WGS) entry which is preliminary data.</text>
</comment>
<dbReference type="AlphaFoldDB" id="A0AA37GP11"/>
<sequence length="100" mass="10899">MSQSGIAASLLIKRFVDMICDKSTSVIPSELRTTPQSDVVSGLKTDTSLLTEPKPEPAVDFTPELVGACGLPEASKKEKEKEKKKKDWYIGRLAATLCED</sequence>
<gene>
    <name evidence="1" type="ORF">ColLi_07160</name>
</gene>
<proteinExistence type="predicted"/>
<name>A0AA37GP11_9PEZI</name>
<organism evidence="1 2">
    <name type="scientific">Colletotrichum liriopes</name>
    <dbReference type="NCBI Taxonomy" id="708192"/>
    <lineage>
        <taxon>Eukaryota</taxon>
        <taxon>Fungi</taxon>
        <taxon>Dikarya</taxon>
        <taxon>Ascomycota</taxon>
        <taxon>Pezizomycotina</taxon>
        <taxon>Sordariomycetes</taxon>
        <taxon>Hypocreomycetidae</taxon>
        <taxon>Glomerellales</taxon>
        <taxon>Glomerellaceae</taxon>
        <taxon>Colletotrichum</taxon>
        <taxon>Colletotrichum spaethianum species complex</taxon>
    </lineage>
</organism>
<evidence type="ECO:0000313" key="1">
    <source>
        <dbReference type="EMBL" id="GJC84322.1"/>
    </source>
</evidence>
<dbReference type="Proteomes" id="UP001055172">
    <property type="component" value="Unassembled WGS sequence"/>
</dbReference>
<reference evidence="1 2" key="1">
    <citation type="submission" date="2021-07" db="EMBL/GenBank/DDBJ databases">
        <title>Genome data of Colletotrichum spaethianum.</title>
        <authorList>
            <person name="Utami Y.D."/>
            <person name="Hiruma K."/>
        </authorList>
    </citation>
    <scope>NUCLEOTIDE SEQUENCE [LARGE SCALE GENOMIC DNA]</scope>
    <source>
        <strain evidence="1 2">MAFF 242679</strain>
    </source>
</reference>
<accession>A0AA37GP11</accession>